<dbReference type="InterPro" id="IPR035925">
    <property type="entry name" value="BSD_dom_sf"/>
</dbReference>
<accession>A0A1E4TZ48</accession>
<dbReference type="OrthoDB" id="73788at2759"/>
<evidence type="ECO:0000256" key="2">
    <source>
        <dbReference type="SAM" id="MobiDB-lite"/>
    </source>
</evidence>
<feature type="compositionally biased region" description="Acidic residues" evidence="2">
    <location>
        <begin position="362"/>
        <end position="387"/>
    </location>
</feature>
<feature type="compositionally biased region" description="Gly residues" evidence="2">
    <location>
        <begin position="36"/>
        <end position="48"/>
    </location>
</feature>
<dbReference type="PANTHER" id="PTHR16019">
    <property type="entry name" value="SYNAPSE-ASSOCIATED PROTEIN"/>
    <property type="match status" value="1"/>
</dbReference>
<dbReference type="GO" id="GO:0005737">
    <property type="term" value="C:cytoplasm"/>
    <property type="evidence" value="ECO:0007669"/>
    <property type="project" value="TreeGrafter"/>
</dbReference>
<feature type="compositionally biased region" description="Acidic residues" evidence="2">
    <location>
        <begin position="216"/>
        <end position="228"/>
    </location>
</feature>
<feature type="coiled-coil region" evidence="1">
    <location>
        <begin position="53"/>
        <end position="80"/>
    </location>
</feature>
<dbReference type="InterPro" id="IPR051494">
    <property type="entry name" value="BSD_domain-containing"/>
</dbReference>
<feature type="compositionally biased region" description="Polar residues" evidence="2">
    <location>
        <begin position="19"/>
        <end position="34"/>
    </location>
</feature>
<dbReference type="Proteomes" id="UP000094236">
    <property type="component" value="Unassembled WGS sequence"/>
</dbReference>
<organism evidence="4 5">
    <name type="scientific">Pachysolen tannophilus NRRL Y-2460</name>
    <dbReference type="NCBI Taxonomy" id="669874"/>
    <lineage>
        <taxon>Eukaryota</taxon>
        <taxon>Fungi</taxon>
        <taxon>Dikarya</taxon>
        <taxon>Ascomycota</taxon>
        <taxon>Saccharomycotina</taxon>
        <taxon>Pichiomycetes</taxon>
        <taxon>Pachysolenaceae</taxon>
        <taxon>Pachysolen</taxon>
    </lineage>
</organism>
<keyword evidence="1" id="KW-0175">Coiled coil</keyword>
<sequence length="456" mass="51137">MDIYDQINPSSSAKEESSLMHSDNSVETLTNVKSENGGGVENCGGTSGGDDINAKTEKVAENIENKVDELYNNFERNTSKNWGSFNGFLTNFQKNLPDYVNQTKDRLEKLSIKEEKDDKTRGLEVSSSEQASRQEALAQRFTQSKAEARKMLDLLSTTTSSYMNELDDDLDEVEKIVGGFASKFGSYLKDVVTIESPLIASSSGADKKENSNNNNDYDDDDDDDEIDDKDSKMLFNVPSNLDARAAAATAAQTRKVYASRSEQQLYELNNSQELYLNKNKIKDLKKFQEFSSNISIKKDETEKLLSQNNDLANLHNLIVPEKISDTEFWTLYYYNKDLFDKEEVTRKKLLESSKLNNIEEKFDWDDDEDEVEGEEGEEVEGGEEGENEANTNLKAEAQNQSRTSSEVTYNLASANSSTLEVIATKREKDNEEGNSASASASAGDNDDDDDDDDDWE</sequence>
<feature type="region of interest" description="Disordered" evidence="2">
    <location>
        <begin position="115"/>
        <end position="134"/>
    </location>
</feature>
<evidence type="ECO:0000313" key="5">
    <source>
        <dbReference type="Proteomes" id="UP000094236"/>
    </source>
</evidence>
<dbReference type="PANTHER" id="PTHR16019:SF5">
    <property type="entry name" value="BSD DOMAIN-CONTAINING PROTEIN 1"/>
    <property type="match status" value="1"/>
</dbReference>
<keyword evidence="5" id="KW-1185">Reference proteome</keyword>
<dbReference type="EMBL" id="KV454012">
    <property type="protein sequence ID" value="ODV97032.1"/>
    <property type="molecule type" value="Genomic_DNA"/>
</dbReference>
<feature type="region of interest" description="Disordered" evidence="2">
    <location>
        <begin position="202"/>
        <end position="230"/>
    </location>
</feature>
<feature type="region of interest" description="Disordered" evidence="2">
    <location>
        <begin position="360"/>
        <end position="456"/>
    </location>
</feature>
<dbReference type="SUPFAM" id="SSF140383">
    <property type="entry name" value="BSD domain-like"/>
    <property type="match status" value="1"/>
</dbReference>
<evidence type="ECO:0000259" key="3">
    <source>
        <dbReference type="PROSITE" id="PS50858"/>
    </source>
</evidence>
<feature type="compositionally biased region" description="Low complexity" evidence="2">
    <location>
        <begin position="433"/>
        <end position="443"/>
    </location>
</feature>
<feature type="domain" description="BSD" evidence="3">
    <location>
        <begin position="288"/>
        <end position="340"/>
    </location>
</feature>
<dbReference type="InterPro" id="IPR005607">
    <property type="entry name" value="BSD_dom"/>
</dbReference>
<evidence type="ECO:0000256" key="1">
    <source>
        <dbReference type="SAM" id="Coils"/>
    </source>
</evidence>
<dbReference type="SMART" id="SM00751">
    <property type="entry name" value="BSD"/>
    <property type="match status" value="1"/>
</dbReference>
<feature type="compositionally biased region" description="Acidic residues" evidence="2">
    <location>
        <begin position="444"/>
        <end position="456"/>
    </location>
</feature>
<dbReference type="AlphaFoldDB" id="A0A1E4TZ48"/>
<proteinExistence type="predicted"/>
<protein>
    <recommendedName>
        <fullName evidence="3">BSD domain-containing protein</fullName>
    </recommendedName>
</protein>
<dbReference type="PROSITE" id="PS50858">
    <property type="entry name" value="BSD"/>
    <property type="match status" value="1"/>
</dbReference>
<feature type="region of interest" description="Disordered" evidence="2">
    <location>
        <begin position="1"/>
        <end position="53"/>
    </location>
</feature>
<evidence type="ECO:0000313" key="4">
    <source>
        <dbReference type="EMBL" id="ODV97032.1"/>
    </source>
</evidence>
<feature type="compositionally biased region" description="Polar residues" evidence="2">
    <location>
        <begin position="389"/>
        <end position="419"/>
    </location>
</feature>
<gene>
    <name evidence="4" type="ORF">PACTADRAFT_48808</name>
</gene>
<dbReference type="Gene3D" id="1.10.3970.10">
    <property type="entry name" value="BSD domain"/>
    <property type="match status" value="1"/>
</dbReference>
<name>A0A1E4TZ48_PACTA</name>
<reference evidence="5" key="1">
    <citation type="submission" date="2016-05" db="EMBL/GenBank/DDBJ databases">
        <title>Comparative genomics of biotechnologically important yeasts.</title>
        <authorList>
            <consortium name="DOE Joint Genome Institute"/>
            <person name="Riley R."/>
            <person name="Haridas S."/>
            <person name="Wolfe K.H."/>
            <person name="Lopes M.R."/>
            <person name="Hittinger C.T."/>
            <person name="Goker M."/>
            <person name="Salamov A."/>
            <person name="Wisecaver J."/>
            <person name="Long T.M."/>
            <person name="Aerts A.L."/>
            <person name="Barry K."/>
            <person name="Choi C."/>
            <person name="Clum A."/>
            <person name="Coughlan A.Y."/>
            <person name="Deshpande S."/>
            <person name="Douglass A.P."/>
            <person name="Hanson S.J."/>
            <person name="Klenk H.-P."/>
            <person name="Labutti K."/>
            <person name="Lapidus A."/>
            <person name="Lindquist E."/>
            <person name="Lipzen A."/>
            <person name="Meier-Kolthoff J.P."/>
            <person name="Ohm R.A."/>
            <person name="Otillar R.P."/>
            <person name="Pangilinan J."/>
            <person name="Peng Y."/>
            <person name="Rokas A."/>
            <person name="Rosa C.A."/>
            <person name="Scheuner C."/>
            <person name="Sibirny A.A."/>
            <person name="Slot J.C."/>
            <person name="Stielow J.B."/>
            <person name="Sun H."/>
            <person name="Kurtzman C.P."/>
            <person name="Blackwell M."/>
            <person name="Grigoriev I.V."/>
            <person name="Jeffries T.W."/>
        </authorList>
    </citation>
    <scope>NUCLEOTIDE SEQUENCE [LARGE SCALE GENOMIC DNA]</scope>
    <source>
        <strain evidence="5">NRRL Y-2460</strain>
    </source>
</reference>
<dbReference type="Pfam" id="PF03909">
    <property type="entry name" value="BSD"/>
    <property type="match status" value="1"/>
</dbReference>